<evidence type="ECO:0000256" key="1">
    <source>
        <dbReference type="SAM" id="MobiDB-lite"/>
    </source>
</evidence>
<proteinExistence type="predicted"/>
<dbReference type="PaxDb" id="39947-A0A0P0VYS2"/>
<sequence>MRGAAGGGSRQRLALLPERGRRDEGAAAVRSARRRCGGCVGGVTRVRRWRGGARHCWGRAAPWSKPCVRRRLAVSTAAGGGTVRGAAGGGARQHTRRSRFSAVPCSGVAGDRGSMPCSGVGGGVTPCLRSVSDPCLY</sequence>
<accession>A0A0P0VYS2</accession>
<dbReference type="AlphaFoldDB" id="A0A0P0VYS2"/>
<evidence type="ECO:0000313" key="3">
    <source>
        <dbReference type="Proteomes" id="UP000059680"/>
    </source>
</evidence>
<evidence type="ECO:0000313" key="2">
    <source>
        <dbReference type="EMBL" id="BAS84709.1"/>
    </source>
</evidence>
<reference evidence="2 3" key="3">
    <citation type="journal article" date="2013" name="Rice">
        <title>Improvement of the Oryza sativa Nipponbare reference genome using next generation sequence and optical map data.</title>
        <authorList>
            <person name="Kawahara Y."/>
            <person name="de la Bastide M."/>
            <person name="Hamilton J.P."/>
            <person name="Kanamori H."/>
            <person name="McCombie W.R."/>
            <person name="Ouyang S."/>
            <person name="Schwartz D.C."/>
            <person name="Tanaka T."/>
            <person name="Wu J."/>
            <person name="Zhou S."/>
            <person name="Childs K.L."/>
            <person name="Davidson R.M."/>
            <person name="Lin H."/>
            <person name="Quesada-Ocampo L."/>
            <person name="Vaillancourt B."/>
            <person name="Sakai H."/>
            <person name="Lee S.S."/>
            <person name="Kim J."/>
            <person name="Numa H."/>
            <person name="Itoh T."/>
            <person name="Buell C.R."/>
            <person name="Matsumoto T."/>
        </authorList>
    </citation>
    <scope>NUCLEOTIDE SEQUENCE [LARGE SCALE GENOMIC DNA]</scope>
    <source>
        <strain evidence="3">cv. Nipponbare</strain>
    </source>
</reference>
<keyword evidence="3" id="KW-1185">Reference proteome</keyword>
<organism evidence="2 3">
    <name type="scientific">Oryza sativa subsp. japonica</name>
    <name type="common">Rice</name>
    <dbReference type="NCBI Taxonomy" id="39947"/>
    <lineage>
        <taxon>Eukaryota</taxon>
        <taxon>Viridiplantae</taxon>
        <taxon>Streptophyta</taxon>
        <taxon>Embryophyta</taxon>
        <taxon>Tracheophyta</taxon>
        <taxon>Spermatophyta</taxon>
        <taxon>Magnoliopsida</taxon>
        <taxon>Liliopsida</taxon>
        <taxon>Poales</taxon>
        <taxon>Poaceae</taxon>
        <taxon>BOP clade</taxon>
        <taxon>Oryzoideae</taxon>
        <taxon>Oryzeae</taxon>
        <taxon>Oryzinae</taxon>
        <taxon>Oryza</taxon>
        <taxon>Oryza sativa</taxon>
    </lineage>
</organism>
<reference evidence="2 3" key="2">
    <citation type="journal article" date="2013" name="Plant Cell Physiol.">
        <title>Rice Annotation Project Database (RAP-DB): an integrative and interactive database for rice genomics.</title>
        <authorList>
            <person name="Sakai H."/>
            <person name="Lee S.S."/>
            <person name="Tanaka T."/>
            <person name="Numa H."/>
            <person name="Kim J."/>
            <person name="Kawahara Y."/>
            <person name="Wakimoto H."/>
            <person name="Yang C.C."/>
            <person name="Iwamoto M."/>
            <person name="Abe T."/>
            <person name="Yamada Y."/>
            <person name="Muto A."/>
            <person name="Inokuchi H."/>
            <person name="Ikemura T."/>
            <person name="Matsumoto T."/>
            <person name="Sasaki T."/>
            <person name="Itoh T."/>
        </authorList>
    </citation>
    <scope>NUCLEOTIDE SEQUENCE [LARGE SCALE GENOMIC DNA]</scope>
    <source>
        <strain evidence="3">cv. Nipponbare</strain>
    </source>
</reference>
<gene>
    <name evidence="2" type="ordered locus">Os03g0417101</name>
    <name evidence="2" type="ORF">OSNPB_030417101</name>
</gene>
<protein>
    <submittedName>
        <fullName evidence="2">Os03g0417101 protein</fullName>
    </submittedName>
</protein>
<dbReference type="EMBL" id="AP014959">
    <property type="protein sequence ID" value="BAS84709.1"/>
    <property type="molecule type" value="Genomic_DNA"/>
</dbReference>
<feature type="region of interest" description="Disordered" evidence="1">
    <location>
        <begin position="1"/>
        <end position="23"/>
    </location>
</feature>
<dbReference type="InParanoid" id="A0A0P0VYS2"/>
<reference evidence="3" key="1">
    <citation type="journal article" date="2005" name="Nature">
        <title>The map-based sequence of the rice genome.</title>
        <authorList>
            <consortium name="International rice genome sequencing project (IRGSP)"/>
            <person name="Matsumoto T."/>
            <person name="Wu J."/>
            <person name="Kanamori H."/>
            <person name="Katayose Y."/>
            <person name="Fujisawa M."/>
            <person name="Namiki N."/>
            <person name="Mizuno H."/>
            <person name="Yamamoto K."/>
            <person name="Antonio B.A."/>
            <person name="Baba T."/>
            <person name="Sakata K."/>
            <person name="Nagamura Y."/>
            <person name="Aoki H."/>
            <person name="Arikawa K."/>
            <person name="Arita K."/>
            <person name="Bito T."/>
            <person name="Chiden Y."/>
            <person name="Fujitsuka N."/>
            <person name="Fukunaka R."/>
            <person name="Hamada M."/>
            <person name="Harada C."/>
            <person name="Hayashi A."/>
            <person name="Hijishita S."/>
            <person name="Honda M."/>
            <person name="Hosokawa S."/>
            <person name="Ichikawa Y."/>
            <person name="Idonuma A."/>
            <person name="Iijima M."/>
            <person name="Ikeda M."/>
            <person name="Ikeno M."/>
            <person name="Ito K."/>
            <person name="Ito S."/>
            <person name="Ito T."/>
            <person name="Ito Y."/>
            <person name="Ito Y."/>
            <person name="Iwabuchi A."/>
            <person name="Kamiya K."/>
            <person name="Karasawa W."/>
            <person name="Kurita K."/>
            <person name="Katagiri S."/>
            <person name="Kikuta A."/>
            <person name="Kobayashi H."/>
            <person name="Kobayashi N."/>
            <person name="Machita K."/>
            <person name="Maehara T."/>
            <person name="Masukawa M."/>
            <person name="Mizubayashi T."/>
            <person name="Mukai Y."/>
            <person name="Nagasaki H."/>
            <person name="Nagata Y."/>
            <person name="Naito S."/>
            <person name="Nakashima M."/>
            <person name="Nakama Y."/>
            <person name="Nakamichi Y."/>
            <person name="Nakamura M."/>
            <person name="Meguro A."/>
            <person name="Negishi M."/>
            <person name="Ohta I."/>
            <person name="Ohta T."/>
            <person name="Okamoto M."/>
            <person name="Ono N."/>
            <person name="Saji S."/>
            <person name="Sakaguchi M."/>
            <person name="Sakai K."/>
            <person name="Shibata M."/>
            <person name="Shimokawa T."/>
            <person name="Song J."/>
            <person name="Takazaki Y."/>
            <person name="Terasawa K."/>
            <person name="Tsugane M."/>
            <person name="Tsuji K."/>
            <person name="Ueda S."/>
            <person name="Waki K."/>
            <person name="Yamagata H."/>
            <person name="Yamamoto M."/>
            <person name="Yamamoto S."/>
            <person name="Yamane H."/>
            <person name="Yoshiki S."/>
            <person name="Yoshihara R."/>
            <person name="Yukawa K."/>
            <person name="Zhong H."/>
            <person name="Yano M."/>
            <person name="Yuan Q."/>
            <person name="Ouyang S."/>
            <person name="Liu J."/>
            <person name="Jones K.M."/>
            <person name="Gansberger K."/>
            <person name="Moffat K."/>
            <person name="Hill J."/>
            <person name="Bera J."/>
            <person name="Fadrosh D."/>
            <person name="Jin S."/>
            <person name="Johri S."/>
            <person name="Kim M."/>
            <person name="Overton L."/>
            <person name="Reardon M."/>
            <person name="Tsitrin T."/>
            <person name="Vuong H."/>
            <person name="Weaver B."/>
            <person name="Ciecko A."/>
            <person name="Tallon L."/>
            <person name="Jackson J."/>
            <person name="Pai G."/>
            <person name="Aken S.V."/>
            <person name="Utterback T."/>
            <person name="Reidmuller S."/>
            <person name="Feldblyum T."/>
            <person name="Hsiao J."/>
            <person name="Zismann V."/>
            <person name="Iobst S."/>
            <person name="de Vazeille A.R."/>
            <person name="Buell C.R."/>
            <person name="Ying K."/>
            <person name="Li Y."/>
            <person name="Lu T."/>
            <person name="Huang Y."/>
            <person name="Zhao Q."/>
            <person name="Feng Q."/>
            <person name="Zhang L."/>
            <person name="Zhu J."/>
            <person name="Weng Q."/>
            <person name="Mu J."/>
            <person name="Lu Y."/>
            <person name="Fan D."/>
            <person name="Liu Y."/>
            <person name="Guan J."/>
            <person name="Zhang Y."/>
            <person name="Yu S."/>
            <person name="Liu X."/>
            <person name="Zhang Y."/>
            <person name="Hong G."/>
            <person name="Han B."/>
            <person name="Choisne N."/>
            <person name="Demange N."/>
            <person name="Orjeda G."/>
            <person name="Samain S."/>
            <person name="Cattolico L."/>
            <person name="Pelletier E."/>
            <person name="Couloux A."/>
            <person name="Segurens B."/>
            <person name="Wincker P."/>
            <person name="D'Hont A."/>
            <person name="Scarpelli C."/>
            <person name="Weissenbach J."/>
            <person name="Salanoubat M."/>
            <person name="Quetier F."/>
            <person name="Yu Y."/>
            <person name="Kim H.R."/>
            <person name="Rambo T."/>
            <person name="Currie J."/>
            <person name="Collura K."/>
            <person name="Luo M."/>
            <person name="Yang T."/>
            <person name="Ammiraju J.S.S."/>
            <person name="Engler F."/>
            <person name="Soderlund C."/>
            <person name="Wing R.A."/>
            <person name="Palmer L.E."/>
            <person name="de la Bastide M."/>
            <person name="Spiegel L."/>
            <person name="Nascimento L."/>
            <person name="Zutavern T."/>
            <person name="O'Shaughnessy A."/>
            <person name="Dike S."/>
            <person name="Dedhia N."/>
            <person name="Preston R."/>
            <person name="Balija V."/>
            <person name="McCombie W.R."/>
            <person name="Chow T."/>
            <person name="Chen H."/>
            <person name="Chung M."/>
            <person name="Chen C."/>
            <person name="Shaw J."/>
            <person name="Wu H."/>
            <person name="Hsiao K."/>
            <person name="Chao Y."/>
            <person name="Chu M."/>
            <person name="Cheng C."/>
            <person name="Hour A."/>
            <person name="Lee P."/>
            <person name="Lin S."/>
            <person name="Lin Y."/>
            <person name="Liou J."/>
            <person name="Liu S."/>
            <person name="Hsing Y."/>
            <person name="Raghuvanshi S."/>
            <person name="Mohanty A."/>
            <person name="Bharti A.K."/>
            <person name="Gaur A."/>
            <person name="Gupta V."/>
            <person name="Kumar D."/>
            <person name="Ravi V."/>
            <person name="Vij S."/>
            <person name="Kapur A."/>
            <person name="Khurana P."/>
            <person name="Khurana P."/>
            <person name="Khurana J.P."/>
            <person name="Tyagi A.K."/>
            <person name="Gaikwad K."/>
            <person name="Singh A."/>
            <person name="Dalal V."/>
            <person name="Srivastava S."/>
            <person name="Dixit A."/>
            <person name="Pal A.K."/>
            <person name="Ghazi I.A."/>
            <person name="Yadav M."/>
            <person name="Pandit A."/>
            <person name="Bhargava A."/>
            <person name="Sureshbabu K."/>
            <person name="Batra K."/>
            <person name="Sharma T.R."/>
            <person name="Mohapatra T."/>
            <person name="Singh N.K."/>
            <person name="Messing J."/>
            <person name="Nelson A.B."/>
            <person name="Fuks G."/>
            <person name="Kavchok S."/>
            <person name="Keizer G."/>
            <person name="Linton E."/>
            <person name="Llaca V."/>
            <person name="Song R."/>
            <person name="Tanyolac B."/>
            <person name="Young S."/>
            <person name="Ho-Il K."/>
            <person name="Hahn J.H."/>
            <person name="Sangsakoo G."/>
            <person name="Vanavichit A."/>
            <person name="de Mattos Luiz.A.T."/>
            <person name="Zimmer P.D."/>
            <person name="Malone G."/>
            <person name="Dellagostin O."/>
            <person name="de Oliveira A.C."/>
            <person name="Bevan M."/>
            <person name="Bancroft I."/>
            <person name="Minx P."/>
            <person name="Cordum H."/>
            <person name="Wilson R."/>
            <person name="Cheng Z."/>
            <person name="Jin W."/>
            <person name="Jiang J."/>
            <person name="Leong S.A."/>
            <person name="Iwama H."/>
            <person name="Gojobori T."/>
            <person name="Itoh T."/>
            <person name="Niimura Y."/>
            <person name="Fujii Y."/>
            <person name="Habara T."/>
            <person name="Sakai H."/>
            <person name="Sato Y."/>
            <person name="Wilson G."/>
            <person name="Kumar K."/>
            <person name="McCouch S."/>
            <person name="Juretic N."/>
            <person name="Hoen D."/>
            <person name="Wright S."/>
            <person name="Bruskiewich R."/>
            <person name="Bureau T."/>
            <person name="Miyao A."/>
            <person name="Hirochika H."/>
            <person name="Nishikawa T."/>
            <person name="Kadowaki K."/>
            <person name="Sugiura M."/>
            <person name="Burr B."/>
            <person name="Sasaki T."/>
        </authorList>
    </citation>
    <scope>NUCLEOTIDE SEQUENCE [LARGE SCALE GENOMIC DNA]</scope>
    <source>
        <strain evidence="3">cv. Nipponbare</strain>
    </source>
</reference>
<name>A0A0P0VYS2_ORYSJ</name>
<dbReference type="Proteomes" id="UP000059680">
    <property type="component" value="Chromosome 3"/>
</dbReference>